<keyword evidence="2" id="KW-0326">Glycosidase</keyword>
<dbReference type="Pfam" id="PF02065">
    <property type="entry name" value="Melibiase"/>
    <property type="match status" value="1"/>
</dbReference>
<gene>
    <name evidence="3" type="ORF">KQJ23_02915</name>
</gene>
<evidence type="ECO:0000256" key="1">
    <source>
        <dbReference type="ARBA" id="ARBA00022801"/>
    </source>
</evidence>
<evidence type="ECO:0000313" key="3">
    <source>
        <dbReference type="EMBL" id="MBU5670775.1"/>
    </source>
</evidence>
<keyword evidence="4" id="KW-1185">Reference proteome</keyword>
<dbReference type="PANTHER" id="PTHR43053">
    <property type="entry name" value="GLYCOSIDASE FAMILY 31"/>
    <property type="match status" value="1"/>
</dbReference>
<sequence>MAQNLVIVENGLHLVIEITDQLDVRLLHFGSTPYQASFIEEKQRPGFRLMELQLTGEDRDEYHGRTHRASYPGLRMKYASHEDNRNGMGRRLAITLADDETGLKAIQHFQFLDGIGMLRSWVDLVHEGKEPVGVEYVSSFALTGVDKEGVLSRDEKLRLFIPHTGWQSELQWRSYSLPELGLSHVTDRSSKRIACSNTGSWSAAEHIPMAVLENQEAESTLVWQIEHNGSWHWEMFDQFDYVTLLISGPTEHDNQWWKQLKPGESFSSIPVAVGAANGGFEQAIGELTRYRRAIRRPNEDNRKLQIIFNDYMNCLWGSPTTAKLLPLIDAASEVGSEYFCIDAGWYAPGEWWSGVGEWLPSEERFPEGIKYVLDYIRGKGMVPGLWLELEVMGIHSPKLKDTDDSWFFMRHGKRVMDRSRYQLDYSNPKVAAYATEVIRRLVEDYGVGYIKMDYNINAGIGTERESDSFGDGLLRHNRAYLAWLDGIFAKYPALVIENCSSGGMRMDYAMLSRYSIQSTSDQENYVNYAAIAATAPSALTPEQAAVWSYPLQEGDDEEVVFNMVNALLLRVHQSGHLAELNPRRKELVKEGLDYYKTIRSEIPEALPFWPWGLPTQQDEWIAMGLRADGRQFIAVWRARDTDGNGDQPAARVLDLPDLIGRKVNVQCAYPLNFAGEHAWDAAEGKLSVTLPAARTARLFEIRIEE</sequence>
<dbReference type="Proteomes" id="UP000743001">
    <property type="component" value="Unassembled WGS sequence"/>
</dbReference>
<dbReference type="RefSeq" id="WP_216477183.1">
    <property type="nucleotide sequence ID" value="NZ_JAHLQJ010000002.1"/>
</dbReference>
<organism evidence="3 4">
    <name type="scientific">Paenibacillus brevis</name>
    <dbReference type="NCBI Taxonomy" id="2841508"/>
    <lineage>
        <taxon>Bacteria</taxon>
        <taxon>Bacillati</taxon>
        <taxon>Bacillota</taxon>
        <taxon>Bacilli</taxon>
        <taxon>Bacillales</taxon>
        <taxon>Paenibacillaceae</taxon>
        <taxon>Paenibacillus</taxon>
    </lineage>
</organism>
<dbReference type="CDD" id="cd14791">
    <property type="entry name" value="GH36"/>
    <property type="match status" value="1"/>
</dbReference>
<dbReference type="InterPro" id="IPR050985">
    <property type="entry name" value="Alpha-glycosidase_related"/>
</dbReference>
<evidence type="ECO:0000313" key="4">
    <source>
        <dbReference type="Proteomes" id="UP000743001"/>
    </source>
</evidence>
<dbReference type="InterPro" id="IPR002252">
    <property type="entry name" value="Glyco_hydro_36"/>
</dbReference>
<evidence type="ECO:0000256" key="2">
    <source>
        <dbReference type="ARBA" id="ARBA00023295"/>
    </source>
</evidence>
<dbReference type="EMBL" id="JAHLQJ010000002">
    <property type="protein sequence ID" value="MBU5670775.1"/>
    <property type="molecule type" value="Genomic_DNA"/>
</dbReference>
<accession>A0ABS6FKS2</accession>
<comment type="caution">
    <text evidence="3">The sequence shown here is derived from an EMBL/GenBank/DDBJ whole genome shotgun (WGS) entry which is preliminary data.</text>
</comment>
<reference evidence="3 4" key="1">
    <citation type="submission" date="2021-06" db="EMBL/GenBank/DDBJ databases">
        <authorList>
            <person name="Sun Q."/>
            <person name="Li D."/>
        </authorList>
    </citation>
    <scope>NUCLEOTIDE SEQUENCE [LARGE SCALE GENOMIC DNA]</scope>
    <source>
        <strain evidence="3 4">MSJ-6</strain>
    </source>
</reference>
<proteinExistence type="predicted"/>
<name>A0ABS6FKS2_9BACL</name>
<keyword evidence="1" id="KW-0378">Hydrolase</keyword>
<protein>
    <submittedName>
        <fullName evidence="3">Alpha-galactosidase</fullName>
    </submittedName>
</protein>
<dbReference type="PANTHER" id="PTHR43053:SF3">
    <property type="entry name" value="ALPHA-GALACTOSIDASE C-RELATED"/>
    <property type="match status" value="1"/>
</dbReference>